<reference evidence="3 4" key="2">
    <citation type="submission" date="2019-02" db="EMBL/GenBank/DDBJ databases">
        <title>Draft Genome Sequences of Six Type Strains of the Genus Massilia.</title>
        <authorList>
            <person name="Miess H."/>
            <person name="Frediansyhah A."/>
            <person name="Gross H."/>
        </authorList>
    </citation>
    <scope>NUCLEOTIDE SEQUENCE [LARGE SCALE GENOMIC DNA]</scope>
    <source>
        <strain evidence="3 4">DSM 17472</strain>
    </source>
</reference>
<keyword evidence="4" id="KW-1185">Reference proteome</keyword>
<evidence type="ECO:0000313" key="2">
    <source>
        <dbReference type="EMBL" id="GGY36875.1"/>
    </source>
</evidence>
<dbReference type="RefSeq" id="WP_131145409.1">
    <property type="nucleotide sequence ID" value="NZ_BMWV01000003.1"/>
</dbReference>
<gene>
    <name evidence="3" type="ORF">EYF70_10870</name>
    <name evidence="2" type="ORF">GCM10007387_19020</name>
</gene>
<dbReference type="OrthoDB" id="237820at2"/>
<accession>A0A411WXG8</accession>
<evidence type="ECO:0000259" key="1">
    <source>
        <dbReference type="Pfam" id="PF09937"/>
    </source>
</evidence>
<reference evidence="2" key="3">
    <citation type="submission" date="2022-12" db="EMBL/GenBank/DDBJ databases">
        <authorList>
            <person name="Sun Q."/>
            <person name="Kim S."/>
        </authorList>
    </citation>
    <scope>NUCLEOTIDE SEQUENCE</scope>
    <source>
        <strain evidence="2">KCTC 12343</strain>
    </source>
</reference>
<evidence type="ECO:0000313" key="4">
    <source>
        <dbReference type="Proteomes" id="UP000292307"/>
    </source>
</evidence>
<name>A0A411WXG8_9BURK</name>
<dbReference type="AlphaFoldDB" id="A0A411WXG8"/>
<dbReference type="InterPro" id="IPR018683">
    <property type="entry name" value="DUF2169"/>
</dbReference>
<dbReference type="Proteomes" id="UP000628442">
    <property type="component" value="Unassembled WGS sequence"/>
</dbReference>
<proteinExistence type="predicted"/>
<evidence type="ECO:0000313" key="5">
    <source>
        <dbReference type="Proteomes" id="UP000628442"/>
    </source>
</evidence>
<dbReference type="EMBL" id="CP036401">
    <property type="protein sequence ID" value="QBI01287.1"/>
    <property type="molecule type" value="Genomic_DNA"/>
</dbReference>
<dbReference type="Pfam" id="PF09937">
    <property type="entry name" value="DUF2169"/>
    <property type="match status" value="1"/>
</dbReference>
<evidence type="ECO:0000313" key="3">
    <source>
        <dbReference type="EMBL" id="QBI01287.1"/>
    </source>
</evidence>
<organism evidence="2 5">
    <name type="scientific">Pseudoduganella albidiflava</name>
    <dbReference type="NCBI Taxonomy" id="321983"/>
    <lineage>
        <taxon>Bacteria</taxon>
        <taxon>Pseudomonadati</taxon>
        <taxon>Pseudomonadota</taxon>
        <taxon>Betaproteobacteria</taxon>
        <taxon>Burkholderiales</taxon>
        <taxon>Oxalobacteraceae</taxon>
        <taxon>Telluria group</taxon>
        <taxon>Pseudoduganella</taxon>
    </lineage>
</organism>
<sequence>MWQLENSTPFAAERGWARDRDGAEVWLVAVKATFDIAPDGTTAVSAIQPPVLRIPEYHGEAAMSSIRYEADLVLAKKTTDIIVVGNAHAPGGQPVTQCDAGFRVGPLQKVVRIFGDRHWAGGRLSEPEPFTVMPIVYERAYGGLDSKSARPDRDWDWRNPVGCGFAAAKEHLAGMAAPNVEFPDSLIAAWDDRPEPAGFGAFAGHWQPRAAFAGTYDDAWMRERQPLPPADFDERFYQCAPRDQQAAQFLKGGEPVALVNLSPHGRLQFALPKVRLGFETRFFDGSSEVHTVRNLHTVIIEPEFPRVSLVWHSALPCHFKVQLLERTTVTLKDDLSAGGRPGAPVGFAVG</sequence>
<protein>
    <submittedName>
        <fullName evidence="3">DUF2169 domain-containing protein</fullName>
    </submittedName>
</protein>
<feature type="domain" description="DUF2169" evidence="1">
    <location>
        <begin position="21"/>
        <end position="312"/>
    </location>
</feature>
<dbReference type="Proteomes" id="UP000292307">
    <property type="component" value="Chromosome"/>
</dbReference>
<reference evidence="2" key="1">
    <citation type="journal article" date="2014" name="Int. J. Syst. Evol. Microbiol.">
        <title>Complete genome sequence of Corynebacterium casei LMG S-19264T (=DSM 44701T), isolated from a smear-ripened cheese.</title>
        <authorList>
            <consortium name="US DOE Joint Genome Institute (JGI-PGF)"/>
            <person name="Walter F."/>
            <person name="Albersmeier A."/>
            <person name="Kalinowski J."/>
            <person name="Ruckert C."/>
        </authorList>
    </citation>
    <scope>NUCLEOTIDE SEQUENCE</scope>
    <source>
        <strain evidence="2">KCTC 12343</strain>
    </source>
</reference>
<dbReference type="EMBL" id="BMWV01000003">
    <property type="protein sequence ID" value="GGY36875.1"/>
    <property type="molecule type" value="Genomic_DNA"/>
</dbReference>